<evidence type="ECO:0000256" key="1">
    <source>
        <dbReference type="SAM" id="Phobius"/>
    </source>
</evidence>
<keyword evidence="1" id="KW-0812">Transmembrane</keyword>
<comment type="caution">
    <text evidence="2">The sequence shown here is derived from an EMBL/GenBank/DDBJ whole genome shotgun (WGS) entry which is preliminary data.</text>
</comment>
<keyword evidence="3" id="KW-1185">Reference proteome</keyword>
<proteinExistence type="predicted"/>
<dbReference type="AlphaFoldDB" id="A0AAN6YNQ5"/>
<evidence type="ECO:0000313" key="3">
    <source>
        <dbReference type="Proteomes" id="UP001301958"/>
    </source>
</evidence>
<reference evidence="2" key="1">
    <citation type="journal article" date="2023" name="Mol. Phylogenet. Evol.">
        <title>Genome-scale phylogeny and comparative genomics of the fungal order Sordariales.</title>
        <authorList>
            <person name="Hensen N."/>
            <person name="Bonometti L."/>
            <person name="Westerberg I."/>
            <person name="Brannstrom I.O."/>
            <person name="Guillou S."/>
            <person name="Cros-Aarteil S."/>
            <person name="Calhoun S."/>
            <person name="Haridas S."/>
            <person name="Kuo A."/>
            <person name="Mondo S."/>
            <person name="Pangilinan J."/>
            <person name="Riley R."/>
            <person name="LaButti K."/>
            <person name="Andreopoulos B."/>
            <person name="Lipzen A."/>
            <person name="Chen C."/>
            <person name="Yan M."/>
            <person name="Daum C."/>
            <person name="Ng V."/>
            <person name="Clum A."/>
            <person name="Steindorff A."/>
            <person name="Ohm R.A."/>
            <person name="Martin F."/>
            <person name="Silar P."/>
            <person name="Natvig D.O."/>
            <person name="Lalanne C."/>
            <person name="Gautier V."/>
            <person name="Ament-Velasquez S.L."/>
            <person name="Kruys A."/>
            <person name="Hutchinson M.I."/>
            <person name="Powell A.J."/>
            <person name="Barry K."/>
            <person name="Miller A.N."/>
            <person name="Grigoriev I.V."/>
            <person name="Debuchy R."/>
            <person name="Gladieux P."/>
            <person name="Hiltunen Thoren M."/>
            <person name="Johannesson H."/>
        </authorList>
    </citation>
    <scope>NUCLEOTIDE SEQUENCE</scope>
    <source>
        <strain evidence="2">CBS 990.96</strain>
    </source>
</reference>
<gene>
    <name evidence="2" type="ORF">QBC38DRAFT_489307</name>
</gene>
<evidence type="ECO:0000313" key="2">
    <source>
        <dbReference type="EMBL" id="KAK4222649.1"/>
    </source>
</evidence>
<feature type="transmembrane region" description="Helical" evidence="1">
    <location>
        <begin position="20"/>
        <end position="40"/>
    </location>
</feature>
<keyword evidence="1" id="KW-1133">Transmembrane helix</keyword>
<keyword evidence="1" id="KW-0472">Membrane</keyword>
<name>A0AAN6YNQ5_9PEZI</name>
<feature type="transmembrane region" description="Helical" evidence="1">
    <location>
        <begin position="60"/>
        <end position="84"/>
    </location>
</feature>
<sequence length="202" mass="22821">MTGQTPNIFHSMECGSKSIFTRFLFYLGLDCFATGASYGLLSKKTGPGNENVKSNAPKLIFYIGLISPLISVIWILSVLAVIRCHTPLRRHLCRFTGTLSVCQVLLWWWIVSAWYGLIMNIVLFGWSCNIFGGKVYLEEVSGLLSSIPRLLLFKLGFVGCCLSLSRGKIYWELWKYMDPEYVSSLPEHKREQIGLNPVVISL</sequence>
<dbReference type="Proteomes" id="UP001301958">
    <property type="component" value="Unassembled WGS sequence"/>
</dbReference>
<reference evidence="2" key="2">
    <citation type="submission" date="2023-05" db="EMBL/GenBank/DDBJ databases">
        <authorList>
            <consortium name="Lawrence Berkeley National Laboratory"/>
            <person name="Steindorff A."/>
            <person name="Hensen N."/>
            <person name="Bonometti L."/>
            <person name="Westerberg I."/>
            <person name="Brannstrom I.O."/>
            <person name="Guillou S."/>
            <person name="Cros-Aarteil S."/>
            <person name="Calhoun S."/>
            <person name="Haridas S."/>
            <person name="Kuo A."/>
            <person name="Mondo S."/>
            <person name="Pangilinan J."/>
            <person name="Riley R."/>
            <person name="Labutti K."/>
            <person name="Andreopoulos B."/>
            <person name="Lipzen A."/>
            <person name="Chen C."/>
            <person name="Yanf M."/>
            <person name="Daum C."/>
            <person name="Ng V."/>
            <person name="Clum A."/>
            <person name="Ohm R."/>
            <person name="Martin F."/>
            <person name="Silar P."/>
            <person name="Natvig D."/>
            <person name="Lalanne C."/>
            <person name="Gautier V."/>
            <person name="Ament-Velasquez S.L."/>
            <person name="Kruys A."/>
            <person name="Hutchinson M.I."/>
            <person name="Powell A.J."/>
            <person name="Barry K."/>
            <person name="Miller A.N."/>
            <person name="Grigoriev I.V."/>
            <person name="Debuchy R."/>
            <person name="Gladieux P."/>
            <person name="Thoren M.H."/>
            <person name="Johannesson H."/>
        </authorList>
    </citation>
    <scope>NUCLEOTIDE SEQUENCE</scope>
    <source>
        <strain evidence="2">CBS 990.96</strain>
    </source>
</reference>
<feature type="transmembrane region" description="Helical" evidence="1">
    <location>
        <begin position="105"/>
        <end position="126"/>
    </location>
</feature>
<accession>A0AAN6YNQ5</accession>
<dbReference type="EMBL" id="MU865460">
    <property type="protein sequence ID" value="KAK4222649.1"/>
    <property type="molecule type" value="Genomic_DNA"/>
</dbReference>
<feature type="non-terminal residue" evidence="2">
    <location>
        <position position="202"/>
    </location>
</feature>
<organism evidence="2 3">
    <name type="scientific">Podospora fimiseda</name>
    <dbReference type="NCBI Taxonomy" id="252190"/>
    <lineage>
        <taxon>Eukaryota</taxon>
        <taxon>Fungi</taxon>
        <taxon>Dikarya</taxon>
        <taxon>Ascomycota</taxon>
        <taxon>Pezizomycotina</taxon>
        <taxon>Sordariomycetes</taxon>
        <taxon>Sordariomycetidae</taxon>
        <taxon>Sordariales</taxon>
        <taxon>Podosporaceae</taxon>
        <taxon>Podospora</taxon>
    </lineage>
</organism>
<protein>
    <submittedName>
        <fullName evidence="2">Uncharacterized protein</fullName>
    </submittedName>
</protein>